<comment type="caution">
    <text evidence="2">The sequence shown here is derived from an EMBL/GenBank/DDBJ whole genome shotgun (WGS) entry which is preliminary data.</text>
</comment>
<reference evidence="2 3" key="1">
    <citation type="submission" date="2014-01" db="EMBL/GenBank/DDBJ databases">
        <title>Roseivivax halodurans JCM 10272 Genome Sequencing.</title>
        <authorList>
            <person name="Lai Q."/>
            <person name="Li G."/>
            <person name="Shao Z."/>
        </authorList>
    </citation>
    <scope>NUCLEOTIDE SEQUENCE [LARGE SCALE GENOMIC DNA]</scope>
    <source>
        <strain evidence="2 3">JCM 10272</strain>
    </source>
</reference>
<dbReference type="RefSeq" id="WP_037260691.1">
    <property type="nucleotide sequence ID" value="NZ_JALZ01000006.1"/>
</dbReference>
<evidence type="ECO:0008006" key="4">
    <source>
        <dbReference type="Google" id="ProtNLM"/>
    </source>
</evidence>
<dbReference type="PATRIC" id="fig|1449350.3.peg.1623"/>
<dbReference type="EMBL" id="JALZ01000006">
    <property type="protein sequence ID" value="ETX15192.1"/>
    <property type="molecule type" value="Genomic_DNA"/>
</dbReference>
<dbReference type="OrthoDB" id="7630980at2"/>
<organism evidence="2 3">
    <name type="scientific">Roseivivax halodurans JCM 10272</name>
    <dbReference type="NCBI Taxonomy" id="1449350"/>
    <lineage>
        <taxon>Bacteria</taxon>
        <taxon>Pseudomonadati</taxon>
        <taxon>Pseudomonadota</taxon>
        <taxon>Alphaproteobacteria</taxon>
        <taxon>Rhodobacterales</taxon>
        <taxon>Roseobacteraceae</taxon>
        <taxon>Roseivivax</taxon>
    </lineage>
</organism>
<gene>
    <name evidence="2" type="ORF">OCH239_18095</name>
</gene>
<name>X7EGY0_9RHOB</name>
<dbReference type="InterPro" id="IPR027417">
    <property type="entry name" value="P-loop_NTPase"/>
</dbReference>
<evidence type="ECO:0000313" key="3">
    <source>
        <dbReference type="Proteomes" id="UP000022447"/>
    </source>
</evidence>
<dbReference type="SUPFAM" id="SSF52540">
    <property type="entry name" value="P-loop containing nucleoside triphosphate hydrolases"/>
    <property type="match status" value="1"/>
</dbReference>
<proteinExistence type="predicted"/>
<keyword evidence="3" id="KW-1185">Reference proteome</keyword>
<dbReference type="eggNOG" id="COG4544">
    <property type="taxonomic scope" value="Bacteria"/>
</dbReference>
<accession>X7EGY0</accession>
<evidence type="ECO:0000256" key="1">
    <source>
        <dbReference type="SAM" id="MobiDB-lite"/>
    </source>
</evidence>
<sequence>MSLPRLARRHHDAPPALTLWSEVAFPLARVHEICGRARRTLALRLAAATEGTILWIAPAHARDPLNPDGAAVLCDPGRVLFVTARRTEDLLWALEESLRAGVAPLAVAELTEPPGLTPIRRLQLAAEAGAAAHGLRPLGVILTPGAGGAPGVETRTRMEPDHAGDAEGWRLERLRARMAPPRAWRIDGEGVAHPAAVPEPEPGGVPA</sequence>
<feature type="compositionally biased region" description="Pro residues" evidence="1">
    <location>
        <begin position="197"/>
        <end position="207"/>
    </location>
</feature>
<protein>
    <recommendedName>
        <fullName evidence="4">Protein ImuA</fullName>
    </recommendedName>
</protein>
<dbReference type="STRING" id="1449350.OCH239_18095"/>
<dbReference type="Proteomes" id="UP000022447">
    <property type="component" value="Unassembled WGS sequence"/>
</dbReference>
<evidence type="ECO:0000313" key="2">
    <source>
        <dbReference type="EMBL" id="ETX15192.1"/>
    </source>
</evidence>
<feature type="region of interest" description="Disordered" evidence="1">
    <location>
        <begin position="186"/>
        <end position="207"/>
    </location>
</feature>
<dbReference type="AlphaFoldDB" id="X7EGY0"/>
<dbReference type="Gene3D" id="3.40.50.300">
    <property type="entry name" value="P-loop containing nucleotide triphosphate hydrolases"/>
    <property type="match status" value="1"/>
</dbReference>